<evidence type="ECO:0000256" key="5">
    <source>
        <dbReference type="ARBA" id="ARBA00023002"/>
    </source>
</evidence>
<dbReference type="GO" id="GO:0046872">
    <property type="term" value="F:metal ion binding"/>
    <property type="evidence" value="ECO:0007669"/>
    <property type="project" value="UniProtKB-KW"/>
</dbReference>
<dbReference type="Gene3D" id="1.10.569.10">
    <property type="entry name" value="Aldehyde Ferredoxin Oxidoreductase Protein, subunit A, domain 2"/>
    <property type="match status" value="1"/>
</dbReference>
<dbReference type="GO" id="GO:0016625">
    <property type="term" value="F:oxidoreductase activity, acting on the aldehyde or oxo group of donors, iron-sulfur protein as acceptor"/>
    <property type="evidence" value="ECO:0007669"/>
    <property type="project" value="InterPro"/>
</dbReference>
<reference evidence="10" key="1">
    <citation type="submission" date="2017-05" db="EMBL/GenBank/DDBJ databases">
        <authorList>
            <person name="Varghese N."/>
            <person name="Submissions S."/>
        </authorList>
    </citation>
    <scope>NUCLEOTIDE SEQUENCE</scope>
    <source>
        <strain evidence="10">Su22</strain>
    </source>
</reference>
<comment type="cofactor">
    <cofactor evidence="8">
        <name>tungstopterin</name>
        <dbReference type="ChEBI" id="CHEBI:30402"/>
    </cofactor>
</comment>
<dbReference type="InterPro" id="IPR051919">
    <property type="entry name" value="W-dependent_AOR"/>
</dbReference>
<sequence>MSDKGQMLKINLTDQKTERLTISDEWYRDYIGGEGFAAKILYDHLEVGLDPLSEKNMLVFTTGPLTGTKAPCSGRLCIGFKSPLTGTIGMSNVGGHLAPMIKKAGYEVIIVEGKSDNPVYIYINDDEVVFKDASHLWGLDTEKTEDRIREELGNEKVRIAEIGPAGENLVKFSAIMIDRHRAAGRGGAGAIMGSKNLKAMACFGSGQLHVDNMDSMNEFAEKARQELKDEAFAAGALKPFGTPSFMDSINALGLLPTKNWQHTTFDAMDTLGHVAYHEHLNVKPWACFGCPIACGRHTEIKDGEYKGESGGGPEYETLGAFGAKCYIKDLNAIAMANYICNRMGMDTISTGQVIATAMEWYEKGLIDDKTTEGIPLEFGNAESMVEMVRHIAMRKGYGDVLAEGSYRAAEKIGKNAQDYVFQIKGMELASCGVRASKGEALSHLISARGADHLRPFASVIDAFGYLEPELGINEKVSPFEDSNKKWVKPFMELSMLTNLLGVCLFASITLAVKGSTWTGLYNAATGNQENLTNMLKCAERVINLERMFNAREGFDRKDEKLPVRLSKEPAVDGLGKGNVANEAIMLDEFYEAMGWHLDTGLPSDEKLQELGLQ</sequence>
<dbReference type="Proteomes" id="UP001158066">
    <property type="component" value="Unassembled WGS sequence"/>
</dbReference>
<dbReference type="InterPro" id="IPR036021">
    <property type="entry name" value="Tungsten_al_ferr_oxy-like_C"/>
</dbReference>
<dbReference type="Pfam" id="PF01314">
    <property type="entry name" value="AFOR_C"/>
    <property type="match status" value="1"/>
</dbReference>
<evidence type="ECO:0000256" key="3">
    <source>
        <dbReference type="ARBA" id="ARBA00022485"/>
    </source>
</evidence>
<dbReference type="SUPFAM" id="SSF56228">
    <property type="entry name" value="Aldehyde ferredoxin oxidoreductase, N-terminal domain"/>
    <property type="match status" value="1"/>
</dbReference>
<dbReference type="Gene3D" id="3.60.9.10">
    <property type="entry name" value="Aldehyde ferredoxin oxidoreductase, N-terminal domain"/>
    <property type="match status" value="1"/>
</dbReference>
<gene>
    <name evidence="10" type="ORF">SAMN06296020_12118</name>
</gene>
<dbReference type="AlphaFoldDB" id="A0AA46AKG4"/>
<dbReference type="SMART" id="SM00790">
    <property type="entry name" value="AFOR_N"/>
    <property type="match status" value="1"/>
</dbReference>
<dbReference type="Pfam" id="PF02730">
    <property type="entry name" value="AFOR_N"/>
    <property type="match status" value="1"/>
</dbReference>
<dbReference type="SUPFAM" id="SSF48310">
    <property type="entry name" value="Aldehyde ferredoxin oxidoreductase, C-terminal domains"/>
    <property type="match status" value="1"/>
</dbReference>
<evidence type="ECO:0000313" key="10">
    <source>
        <dbReference type="EMBL" id="SMP70764.1"/>
    </source>
</evidence>
<evidence type="ECO:0000259" key="9">
    <source>
        <dbReference type="SMART" id="SM00790"/>
    </source>
</evidence>
<comment type="similarity">
    <text evidence="2">Belongs to the AOR/FOR family.</text>
</comment>
<protein>
    <submittedName>
        <fullName evidence="10">Aldehyde:ferredoxin oxidoreductase</fullName>
    </submittedName>
</protein>
<dbReference type="InterPro" id="IPR013985">
    <property type="entry name" value="Ald_Fedxn_OxRdtase_dom3"/>
</dbReference>
<dbReference type="RefSeq" id="WP_283410768.1">
    <property type="nucleotide sequence ID" value="NZ_FXUF01000021.1"/>
</dbReference>
<dbReference type="Gene3D" id="1.10.599.10">
    <property type="entry name" value="Aldehyde Ferredoxin Oxidoreductase Protein, subunit A, domain 3"/>
    <property type="match status" value="1"/>
</dbReference>
<comment type="cofactor">
    <cofactor evidence="1">
        <name>[4Fe-4S] cluster</name>
        <dbReference type="ChEBI" id="CHEBI:49883"/>
    </cofactor>
</comment>
<keyword evidence="3" id="KW-0004">4Fe-4S</keyword>
<accession>A0AA46AKG4</accession>
<dbReference type="InterPro" id="IPR013983">
    <property type="entry name" value="Ald_Fedxn_OxRdtase_N"/>
</dbReference>
<dbReference type="EMBL" id="FXUF01000021">
    <property type="protein sequence ID" value="SMP70764.1"/>
    <property type="molecule type" value="Genomic_DNA"/>
</dbReference>
<feature type="domain" description="Aldehyde ferredoxin oxidoreductase N-terminal" evidence="9">
    <location>
        <begin position="4"/>
        <end position="206"/>
    </location>
</feature>
<keyword evidence="5" id="KW-0560">Oxidoreductase</keyword>
<dbReference type="GO" id="GO:0009055">
    <property type="term" value="F:electron transfer activity"/>
    <property type="evidence" value="ECO:0007669"/>
    <property type="project" value="InterPro"/>
</dbReference>
<evidence type="ECO:0000256" key="8">
    <source>
        <dbReference type="ARBA" id="ARBA00049934"/>
    </source>
</evidence>
<evidence type="ECO:0000256" key="6">
    <source>
        <dbReference type="ARBA" id="ARBA00023004"/>
    </source>
</evidence>
<keyword evidence="7" id="KW-0411">Iron-sulfur</keyword>
<evidence type="ECO:0000256" key="1">
    <source>
        <dbReference type="ARBA" id="ARBA00001966"/>
    </source>
</evidence>
<proteinExistence type="inferred from homology"/>
<evidence type="ECO:0000256" key="7">
    <source>
        <dbReference type="ARBA" id="ARBA00023014"/>
    </source>
</evidence>
<comment type="caution">
    <text evidence="10">The sequence shown here is derived from an EMBL/GenBank/DDBJ whole genome shotgun (WGS) entry which is preliminary data.</text>
</comment>
<dbReference type="GO" id="GO:0051539">
    <property type="term" value="F:4 iron, 4 sulfur cluster binding"/>
    <property type="evidence" value="ECO:0007669"/>
    <property type="project" value="UniProtKB-KW"/>
</dbReference>
<dbReference type="InterPro" id="IPR036503">
    <property type="entry name" value="Ald_Fedxn_OxRdtase_N_sf"/>
</dbReference>
<evidence type="ECO:0000256" key="4">
    <source>
        <dbReference type="ARBA" id="ARBA00022723"/>
    </source>
</evidence>
<keyword evidence="11" id="KW-1185">Reference proteome</keyword>
<dbReference type="PANTHER" id="PTHR30038:SF0">
    <property type="entry name" value="TUNGSTEN-CONTAINING ALDEHYDE FERREDOXIN OXIDOREDUCTASE"/>
    <property type="match status" value="1"/>
</dbReference>
<keyword evidence="4" id="KW-0479">Metal-binding</keyword>
<dbReference type="InterPro" id="IPR001203">
    <property type="entry name" value="OxRdtase_Ald_Fedxn_C"/>
</dbReference>
<evidence type="ECO:0000256" key="2">
    <source>
        <dbReference type="ARBA" id="ARBA00011032"/>
    </source>
</evidence>
<keyword evidence="6" id="KW-0408">Iron</keyword>
<organism evidence="10 11">
    <name type="scientific">Anoxynatronum buryatiense</name>
    <dbReference type="NCBI Taxonomy" id="489973"/>
    <lineage>
        <taxon>Bacteria</taxon>
        <taxon>Bacillati</taxon>
        <taxon>Bacillota</taxon>
        <taxon>Clostridia</taxon>
        <taxon>Eubacteriales</taxon>
        <taxon>Clostridiaceae</taxon>
        <taxon>Anoxynatronum</taxon>
    </lineage>
</organism>
<dbReference type="PANTHER" id="PTHR30038">
    <property type="entry name" value="ALDEHYDE FERREDOXIN OXIDOREDUCTASE"/>
    <property type="match status" value="1"/>
</dbReference>
<evidence type="ECO:0000313" key="11">
    <source>
        <dbReference type="Proteomes" id="UP001158066"/>
    </source>
</evidence>
<dbReference type="InterPro" id="IPR013984">
    <property type="entry name" value="Ald_Fedxn_OxRdtase_dom2"/>
</dbReference>
<name>A0AA46AKG4_9CLOT</name>